<dbReference type="VEuPathDB" id="PlasmoDB:PGAL8A_00210200"/>
<dbReference type="InterPro" id="IPR027417">
    <property type="entry name" value="P-loop_NTPase"/>
</dbReference>
<dbReference type="GO" id="GO:0005525">
    <property type="term" value="F:GTP binding"/>
    <property type="evidence" value="ECO:0007669"/>
    <property type="project" value="UniProtKB-KW"/>
</dbReference>
<accession>A0A1J1GUH9</accession>
<feature type="compositionally biased region" description="Basic and acidic residues" evidence="3">
    <location>
        <begin position="626"/>
        <end position="686"/>
    </location>
</feature>
<feature type="compositionally biased region" description="Basic and acidic residues" evidence="3">
    <location>
        <begin position="847"/>
        <end position="901"/>
    </location>
</feature>
<dbReference type="SUPFAM" id="SSF52540">
    <property type="entry name" value="P-loop containing nucleoside triphosphate hydrolases"/>
    <property type="match status" value="1"/>
</dbReference>
<dbReference type="PANTHER" id="PTHR45909:SF1">
    <property type="entry name" value="ADP-RIBOSYLATION FACTOR-RELATED PROTEIN 1"/>
    <property type="match status" value="1"/>
</dbReference>
<comment type="caution">
    <text evidence="4">The sequence shown here is derived from an EMBL/GenBank/DDBJ whole genome shotgun (WGS) entry which is preliminary data.</text>
</comment>
<evidence type="ECO:0000256" key="2">
    <source>
        <dbReference type="ARBA" id="ARBA00023134"/>
    </source>
</evidence>
<dbReference type="OrthoDB" id="442317at2759"/>
<dbReference type="EMBL" id="CVMV01000032">
    <property type="protein sequence ID" value="CRG94705.1"/>
    <property type="molecule type" value="Genomic_DNA"/>
</dbReference>
<dbReference type="GO" id="GO:0043001">
    <property type="term" value="P:Golgi to plasma membrane protein transport"/>
    <property type="evidence" value="ECO:0007669"/>
    <property type="project" value="TreeGrafter"/>
</dbReference>
<evidence type="ECO:0000256" key="3">
    <source>
        <dbReference type="SAM" id="MobiDB-lite"/>
    </source>
</evidence>
<reference evidence="4" key="1">
    <citation type="submission" date="2015-04" db="EMBL/GenBank/DDBJ databases">
        <authorList>
            <consortium name="Pathogen Informatics"/>
        </authorList>
    </citation>
    <scope>NUCLEOTIDE SEQUENCE [LARGE SCALE GENOMIC DNA]</scope>
    <source>
        <strain evidence="4">8A</strain>
    </source>
</reference>
<dbReference type="GO" id="GO:0006886">
    <property type="term" value="P:intracellular protein transport"/>
    <property type="evidence" value="ECO:0007669"/>
    <property type="project" value="TreeGrafter"/>
</dbReference>
<feature type="region of interest" description="Disordered" evidence="3">
    <location>
        <begin position="804"/>
        <end position="926"/>
    </location>
</feature>
<keyword evidence="2" id="KW-0342">GTP-binding</keyword>
<feature type="compositionally biased region" description="Basic and acidic residues" evidence="3">
    <location>
        <begin position="909"/>
        <end position="926"/>
    </location>
</feature>
<dbReference type="GO" id="GO:0003924">
    <property type="term" value="F:GTPase activity"/>
    <property type="evidence" value="ECO:0007669"/>
    <property type="project" value="TreeGrafter"/>
</dbReference>
<feature type="compositionally biased region" description="Basic and acidic residues" evidence="3">
    <location>
        <begin position="574"/>
        <end position="599"/>
    </location>
</feature>
<dbReference type="Proteomes" id="UP000220797">
    <property type="component" value="Unassembled WGS sequence"/>
</dbReference>
<dbReference type="GO" id="GO:0005794">
    <property type="term" value="C:Golgi apparatus"/>
    <property type="evidence" value="ECO:0007669"/>
    <property type="project" value="TreeGrafter"/>
</dbReference>
<evidence type="ECO:0000313" key="4">
    <source>
        <dbReference type="EMBL" id="CRG94705.1"/>
    </source>
</evidence>
<dbReference type="GeneID" id="39730629"/>
<feature type="compositionally biased region" description="Basic and acidic residues" evidence="3">
    <location>
        <begin position="804"/>
        <end position="840"/>
    </location>
</feature>
<name>A0A1J1GUH9_PLAGA</name>
<dbReference type="RefSeq" id="XP_028527520.1">
    <property type="nucleotide sequence ID" value="XM_028670804.1"/>
</dbReference>
<keyword evidence="5" id="KW-1185">Reference proteome</keyword>
<keyword evidence="1" id="KW-0547">Nucleotide-binding</keyword>
<evidence type="ECO:0000313" key="5">
    <source>
        <dbReference type="Proteomes" id="UP000220797"/>
    </source>
</evidence>
<feature type="compositionally biased region" description="Basic and acidic residues" evidence="3">
    <location>
        <begin position="605"/>
        <end position="616"/>
    </location>
</feature>
<gene>
    <name evidence="4" type="ORF">PGAL8A_00210200</name>
</gene>
<dbReference type="GO" id="GO:0034067">
    <property type="term" value="P:protein localization to Golgi apparatus"/>
    <property type="evidence" value="ECO:0007669"/>
    <property type="project" value="TreeGrafter"/>
</dbReference>
<protein>
    <submittedName>
        <fullName evidence="4">Uncharacterized protein</fullName>
    </submittedName>
</protein>
<dbReference type="AlphaFoldDB" id="A0A1J1GUH9"/>
<sequence>MFSLIKSIFSNIQKKEELKILIIGECGSGKTSLFNLISSYDNKSKSDILNTEILKNHDHVNCALGFNTKSIIFNKKNLKIYDLEGTETNTINIYDCYYDDSDIIFYVIDSRSEKHIFKTIVYLSYLYRKCVNVKNNNKNRNEKFFKPTIILGNKSEDGTSFFSAPCIYNYIKTINVNKNEKFWNFILSSDNIFLNYYLDILYERVVEYFLIKNYPFSKFLIKEETDQNLYSEIIRKSNNIIDNIKKNKCYITLEEVESNELLTIIMKNIIDDNINNYKNMPIEVYNISVLQNKGICEVIEIMFEKYFKKENHNNLNNIHLINNEDDNKIMQNVDDNVAYRNNENEERRTRKPFYHYEKSKYDTILDTNNICNSKNVFYNGNKNDKINKLVYSCYPSNPINNYISGKNYLFTNNVYKKRIYKKKEKYSNTQKDNYIMYASNNNSINLFIDYIQHLYFGKDYYENIFNNFSFTFNKNVKNKKRLKFFRRNKKKNNINGFKLHSFKKNNNSSVKIELQRNTNVNEKKIMNKKEYNETKSLIEELKEVEEKDYKVKSDIYKEKTIEENIKSKISKKTEEDLECKEKKEDKIREDEHKEEKQEVFYEEDKESKEFKRKEMDQQIQIESEEIQEKSEGIKNENKKKQENQNEEKEKELNKQIDVKKKKQKDTDNKENHEDKEMEEEKINENINDEKDKCENIHEIYKLSSDKKYNEFKNNSDCFISENYLRSISNLSSISLLDSDTILKLAEKGEDSCKNISKKMSQSFFQKNKEESFILTKLQSNKYCQNIEQNRKRQECEIKETVYREDKDEQKQVEKGVEKNEVEYEEEQKQVEKGVEKNEIKYEEEEKQVEKGVEQKEIEYEEEQKQVEKEVEQKENKEKKHPTQEKVEYEEKHEKQEESTEKKQKKKKKVIEQKEENKEEKQRKQGDIEYEEEKKVEEKMKNIFKKNDSMYKKMREENYTNNNGDTCSYNKKEQEKDSFYKERNLNNVKCDKINYIYKGKINKKRYSLIKKKAKKKFLHNIKLNNLEENSSSSIEDVNLMNIMCIDSLHKI</sequence>
<organism evidence="4 5">
    <name type="scientific">Plasmodium gallinaceum</name>
    <dbReference type="NCBI Taxonomy" id="5849"/>
    <lineage>
        <taxon>Eukaryota</taxon>
        <taxon>Sar</taxon>
        <taxon>Alveolata</taxon>
        <taxon>Apicomplexa</taxon>
        <taxon>Aconoidasida</taxon>
        <taxon>Haemosporida</taxon>
        <taxon>Plasmodiidae</taxon>
        <taxon>Plasmodium</taxon>
        <taxon>Plasmodium (Haemamoeba)</taxon>
    </lineage>
</organism>
<dbReference type="PANTHER" id="PTHR45909">
    <property type="entry name" value="ADP-RIBOSYLATION FACTOR-RELATED PROTEIN 1"/>
    <property type="match status" value="1"/>
</dbReference>
<dbReference type="OMA" id="DYAQDEP"/>
<dbReference type="InterPro" id="IPR024156">
    <property type="entry name" value="Small_GTPase_ARF"/>
</dbReference>
<dbReference type="Gene3D" id="3.40.50.300">
    <property type="entry name" value="P-loop containing nucleotide triphosphate hydrolases"/>
    <property type="match status" value="1"/>
</dbReference>
<evidence type="ECO:0000256" key="1">
    <source>
        <dbReference type="ARBA" id="ARBA00022741"/>
    </source>
</evidence>
<proteinExistence type="predicted"/>
<feature type="region of interest" description="Disordered" evidence="3">
    <location>
        <begin position="574"/>
        <end position="686"/>
    </location>
</feature>